<feature type="domain" description="SEA" evidence="2">
    <location>
        <begin position="133"/>
        <end position="245"/>
    </location>
</feature>
<sequence>MSPEKLSTMVSETNMNNTVIYVKELTTSIFPESSTSFLAHLSSSVILQTSSETLDAPTTQTTSPMSTTPRWTITHFSLTTVSSTSLISPSFSEKFMTSSEVHVIEEDPATEDLTVIVPTEKSPIKTQPTVPEPSIKFVVSMKVGSYNYTPEMADPESAVFKKVAKEIENTLYEELCRKKLLDCIAVEVFKLEKGSVIVSYNVHMASSTNYKQSHVNNVITDSANSGQLGRLKVSDVEVKKGDKEEEQNDSSSSRVFVYVLCGVGALLVITLIIAAISKYYNRRKNSVQVLEVPSNNGSLGR</sequence>
<keyword evidence="1" id="KW-1133">Transmembrane helix</keyword>
<organism evidence="3 4">
    <name type="scientific">Pocillopora meandrina</name>
    <dbReference type="NCBI Taxonomy" id="46732"/>
    <lineage>
        <taxon>Eukaryota</taxon>
        <taxon>Metazoa</taxon>
        <taxon>Cnidaria</taxon>
        <taxon>Anthozoa</taxon>
        <taxon>Hexacorallia</taxon>
        <taxon>Scleractinia</taxon>
        <taxon>Astrocoeniina</taxon>
        <taxon>Pocilloporidae</taxon>
        <taxon>Pocillopora</taxon>
    </lineage>
</organism>
<dbReference type="SUPFAM" id="SSF82671">
    <property type="entry name" value="SEA domain"/>
    <property type="match status" value="1"/>
</dbReference>
<evidence type="ECO:0000313" key="3">
    <source>
        <dbReference type="EMBL" id="CAH3144602.1"/>
    </source>
</evidence>
<feature type="transmembrane region" description="Helical" evidence="1">
    <location>
        <begin position="255"/>
        <end position="276"/>
    </location>
</feature>
<comment type="caution">
    <text evidence="3">The sequence shown here is derived from an EMBL/GenBank/DDBJ whole genome shotgun (WGS) entry which is preliminary data.</text>
</comment>
<dbReference type="InterPro" id="IPR000082">
    <property type="entry name" value="SEA_dom"/>
</dbReference>
<dbReference type="PROSITE" id="PS50024">
    <property type="entry name" value="SEA"/>
    <property type="match status" value="1"/>
</dbReference>
<dbReference type="Proteomes" id="UP001159428">
    <property type="component" value="Unassembled WGS sequence"/>
</dbReference>
<name>A0AAU9XDT0_9CNID</name>
<dbReference type="InterPro" id="IPR036364">
    <property type="entry name" value="SEA_dom_sf"/>
</dbReference>
<evidence type="ECO:0000313" key="4">
    <source>
        <dbReference type="Proteomes" id="UP001159428"/>
    </source>
</evidence>
<reference evidence="3 4" key="1">
    <citation type="submission" date="2022-05" db="EMBL/GenBank/DDBJ databases">
        <authorList>
            <consortium name="Genoscope - CEA"/>
            <person name="William W."/>
        </authorList>
    </citation>
    <scope>NUCLEOTIDE SEQUENCE [LARGE SCALE GENOMIC DNA]</scope>
</reference>
<dbReference type="Pfam" id="PF01390">
    <property type="entry name" value="SEA"/>
    <property type="match status" value="1"/>
</dbReference>
<dbReference type="AlphaFoldDB" id="A0AAU9XDT0"/>
<evidence type="ECO:0000256" key="1">
    <source>
        <dbReference type="SAM" id="Phobius"/>
    </source>
</evidence>
<gene>
    <name evidence="3" type="ORF">PMEA_00021143</name>
</gene>
<keyword evidence="1" id="KW-0472">Membrane</keyword>
<dbReference type="Gene3D" id="3.30.70.960">
    <property type="entry name" value="SEA domain"/>
    <property type="match status" value="1"/>
</dbReference>
<protein>
    <recommendedName>
        <fullName evidence="2">SEA domain-containing protein</fullName>
    </recommendedName>
</protein>
<dbReference type="EMBL" id="CALNXJ010000039">
    <property type="protein sequence ID" value="CAH3144602.1"/>
    <property type="molecule type" value="Genomic_DNA"/>
</dbReference>
<proteinExistence type="predicted"/>
<keyword evidence="4" id="KW-1185">Reference proteome</keyword>
<evidence type="ECO:0000259" key="2">
    <source>
        <dbReference type="PROSITE" id="PS50024"/>
    </source>
</evidence>
<keyword evidence="1" id="KW-0812">Transmembrane</keyword>
<accession>A0AAU9XDT0</accession>